<dbReference type="STRING" id="857967.G0R2R7"/>
<feature type="coiled-coil region" evidence="1">
    <location>
        <begin position="1462"/>
        <end position="1489"/>
    </location>
</feature>
<sequence length="1552" mass="182661">MLNKPENNNQQIEMSSQQVPQKNQEKKKDYENEQQIQNLNSELQQYNSLLYMPKSDFFSDIDRQAAYEDISSLLRTVGFLGLSRINMSDIDYHIIMRKAQIEGREEVLNQNGNQENERTQVKLFQVNMLVIFLQKGIYLYIIQKKDGLYITSDSQQLFLLEEQRQKQRMMNNDRYLCNFFKTNGDLVIDQEFYENKISKIRIISFHQNLSLATKRRTAVMCERLNQNKHIPYRLRVYIGKIVLTKHFRMIKEDLQMQELKELIKKYKDRCDLALIPVLDKSIKLIEQEIAEFECQINRQPLKEIAILKNERNNLCKLVQDEANLLKDLMFEIIEKWKQIQATRIATKMNCSPFRLYARQYRNNENGNELELGLGKEAIMEDKDVDGIEQKRRKQIRKDKIFVELVVNGQVVTRSKSCFVEWPSYEVKIMEQFYILVFTRPSSMQLRVIQDGILEKIIDVIEVEIPGDKSRSITASAQIIKEYEFCFGANQRKIFRAVQIENEKKKLLLKSKEKLTQIQGKKEENKKKDENNENKKEEQEEVNKKENLNIDLLNPQELEELRKEEEKKILQMKIEELNKQEEEAKEKALYKGRISILSEWTGQGDRMPPQNIDNFGKGGGLEDQSENDNPQNIVKKIQIDNGEEEGFHFDVNDPRNELQIEQLRQLRYRDQRTKVERDLYLPFAHIMSLRQRLIKCSLINPDVGNIPIFEEEIFNSEDLMKVIEDTEKGIFLNEENMEELNRIEKKGRFLEDVAISHKEVFDAQKKETKKRIENIKRILLQRQNFAKVKKQNNQFGAPLVLKNVVNEYRIDENEIILFELIKQCFTQQRKLQPKKKKEEKIRLVDIQDNISIFIHISHGTNVPMRDDSVSKAQFNNLVANRQMKLLNNIGFQAVFMQNMQGNMPMNMMGNMPMIKQIKPIDFKNINELERVNSYVQIKLIFEKQEQIVCSKPFEGNNPDWSSERQLLIQQLQNRKISVYEINNQQNRLLVSLFDLKITKKKSKTKLGKETKITHSFYLGHICIPLFTLFSNQKLNATFRVNRPIIILGYYTDINNLLGFDSEYDPQNTLQAPPQPLNQESKIRIDPQIPTTLNMSINIEPFVEISQENDQQFYGENQDSRLQYIANIWFANIKKKPILAKRHIKLFGNDIEQNSFFLPRYISRLKPPNIFVDGINEARDIRKDPHAIEKVARFVSLIPFKNDTDHFKDIPDIHCDSQQFLDLKGGDFEEHAFLLCNYFNYIDFYSGREHIKSYVLLGHAIPEGQTFYTLRRDTKTNKVEIWNPSTGEPYVMTTEIVGTQFLCCTIGKKKQSVISKYDKACPLYDVGCLIDGQNVYVNIQNSGSPGQIDWKVEDVKFWQPFLSKVQYDSIFGENGIEPQHKNEDSLIYEDTPIEPVQRLEKTIQSYLENRIIESRYKEVNYNAEHTSFTQKHDFYIRDNLLQWLEQMKYKCRLSGLGSDLSENQNGYQEKYQNAKITLEKIQGELDEYIRSGENLYGFPLNLSFTSVDKVWDELKHTGIHEILASDMKYICSVKCYSYPNFIISVWVFVGIVYS</sequence>
<gene>
    <name evidence="6" type="ORF">IMG5_180790</name>
</gene>
<evidence type="ECO:0000259" key="3">
    <source>
        <dbReference type="Pfam" id="PF15625"/>
    </source>
</evidence>
<proteinExistence type="predicted"/>
<feature type="domain" description="Centrosomal protein of 76 kDa C-terminal" evidence="4">
    <location>
        <begin position="1467"/>
        <end position="1551"/>
    </location>
</feature>
<dbReference type="PANTHER" id="PTHR20837:SF0">
    <property type="entry name" value="COILED-COIL AND C2 DOMAIN-CONTAINING PROTEIN 2A"/>
    <property type="match status" value="1"/>
</dbReference>
<dbReference type="eggNOG" id="KOG3639">
    <property type="taxonomic scope" value="Eukaryota"/>
</dbReference>
<dbReference type="GO" id="GO:1905515">
    <property type="term" value="P:non-motile cilium assembly"/>
    <property type="evidence" value="ECO:0007669"/>
    <property type="project" value="TreeGrafter"/>
</dbReference>
<accession>G0R2R7</accession>
<feature type="region of interest" description="Disordered" evidence="2">
    <location>
        <begin position="518"/>
        <end position="542"/>
    </location>
</feature>
<name>G0R2R7_ICHMU</name>
<dbReference type="OrthoDB" id="2162143at2759"/>
<dbReference type="InterPro" id="IPR056288">
    <property type="entry name" value="CEP76_C"/>
</dbReference>
<protein>
    <recommendedName>
        <fullName evidence="8">CC2D2A N-terminal C2 domain-containing protein</fullName>
    </recommendedName>
</protein>
<dbReference type="InParanoid" id="G0R2R7"/>
<dbReference type="GeneID" id="14904312"/>
<dbReference type="GO" id="GO:0035869">
    <property type="term" value="C:ciliary transition zone"/>
    <property type="evidence" value="ECO:0007669"/>
    <property type="project" value="TreeGrafter"/>
</dbReference>
<dbReference type="OMA" id="CARENQN"/>
<dbReference type="InterPro" id="IPR052434">
    <property type="entry name" value="Tectonic-like_complex_comp"/>
</dbReference>
<dbReference type="Pfam" id="PF24652">
    <property type="entry name" value="CEP76_C"/>
    <property type="match status" value="1"/>
</dbReference>
<keyword evidence="7" id="KW-1185">Reference proteome</keyword>
<dbReference type="InterPro" id="IPR056290">
    <property type="entry name" value="CEPT76/DRC7_peptidase-like_dom"/>
</dbReference>
<evidence type="ECO:0000256" key="1">
    <source>
        <dbReference type="SAM" id="Coils"/>
    </source>
</evidence>
<dbReference type="Pfam" id="PF24656">
    <property type="entry name" value="CEPT76_peptidase"/>
    <property type="match status" value="1"/>
</dbReference>
<evidence type="ECO:0008006" key="8">
    <source>
        <dbReference type="Google" id="ProtNLM"/>
    </source>
</evidence>
<dbReference type="PANTHER" id="PTHR20837">
    <property type="entry name" value="CENTROSOMAL PROTEIN-RELATED"/>
    <property type="match status" value="1"/>
</dbReference>
<keyword evidence="1" id="KW-0175">Coiled coil</keyword>
<organism evidence="6 7">
    <name type="scientific">Ichthyophthirius multifiliis</name>
    <name type="common">White spot disease agent</name>
    <name type="synonym">Ich</name>
    <dbReference type="NCBI Taxonomy" id="5932"/>
    <lineage>
        <taxon>Eukaryota</taxon>
        <taxon>Sar</taxon>
        <taxon>Alveolata</taxon>
        <taxon>Ciliophora</taxon>
        <taxon>Intramacronucleata</taxon>
        <taxon>Oligohymenophorea</taxon>
        <taxon>Hymenostomatida</taxon>
        <taxon>Ophryoglenina</taxon>
        <taxon>Ichthyophthirius</taxon>
    </lineage>
</organism>
<dbReference type="GO" id="GO:1904491">
    <property type="term" value="P:protein localization to ciliary transition zone"/>
    <property type="evidence" value="ECO:0007669"/>
    <property type="project" value="TreeGrafter"/>
</dbReference>
<dbReference type="RefSeq" id="XP_004027584.1">
    <property type="nucleotide sequence ID" value="XM_004027535.1"/>
</dbReference>
<dbReference type="InterPro" id="IPR028928">
    <property type="entry name" value="CC2D2AN-C2"/>
</dbReference>
<reference evidence="6 7" key="1">
    <citation type="submission" date="2011-07" db="EMBL/GenBank/DDBJ databases">
        <authorList>
            <person name="Coyne R."/>
            <person name="Brami D."/>
            <person name="Johnson J."/>
            <person name="Hostetler J."/>
            <person name="Hannick L."/>
            <person name="Clark T."/>
            <person name="Cassidy-Hanley D."/>
            <person name="Inman J."/>
        </authorList>
    </citation>
    <scope>NUCLEOTIDE SEQUENCE [LARGE SCALE GENOMIC DNA]</scope>
    <source>
        <strain evidence="6 7">G5</strain>
    </source>
</reference>
<evidence type="ECO:0000313" key="7">
    <source>
        <dbReference type="Proteomes" id="UP000008983"/>
    </source>
</evidence>
<feature type="region of interest" description="Disordered" evidence="2">
    <location>
        <begin position="1"/>
        <end position="31"/>
    </location>
</feature>
<dbReference type="EMBL" id="GL984280">
    <property type="protein sequence ID" value="EGR28239.1"/>
    <property type="molecule type" value="Genomic_DNA"/>
</dbReference>
<dbReference type="Proteomes" id="UP000008983">
    <property type="component" value="Unassembled WGS sequence"/>
</dbReference>
<feature type="domain" description="CC2D2A N-terminal C2" evidence="3">
    <location>
        <begin position="375"/>
        <end position="485"/>
    </location>
</feature>
<feature type="domain" description="CEP76/DRC7 peptidase-like" evidence="5">
    <location>
        <begin position="1210"/>
        <end position="1359"/>
    </location>
</feature>
<evidence type="ECO:0000256" key="2">
    <source>
        <dbReference type="SAM" id="MobiDB-lite"/>
    </source>
</evidence>
<feature type="compositionally biased region" description="Polar residues" evidence="2">
    <location>
        <begin position="1"/>
        <end position="22"/>
    </location>
</feature>
<dbReference type="Pfam" id="PF15625">
    <property type="entry name" value="CC2D2AN-C2"/>
    <property type="match status" value="1"/>
</dbReference>
<evidence type="ECO:0000313" key="6">
    <source>
        <dbReference type="EMBL" id="EGR28239.1"/>
    </source>
</evidence>
<evidence type="ECO:0000259" key="4">
    <source>
        <dbReference type="Pfam" id="PF24652"/>
    </source>
</evidence>
<evidence type="ECO:0000259" key="5">
    <source>
        <dbReference type="Pfam" id="PF24656"/>
    </source>
</evidence>